<name>A0AAV9TXF8_9PEZI</name>
<keyword evidence="3" id="KW-1185">Reference proteome</keyword>
<sequence length="403" mass="45747">MARKPSFALSNTTCESIMAPTPIILSTDPDLYIIITSSDAPDTQTHLLANRSNICTLSRPFRKAYIAAITHGRKYSYDGESYPCIKLEWWHHNSLVIILKVLHHRPDAFPDVREMTFKTFWGIPATLDTLQIDLAGWFVRYFDHWKPMRLEYGHEAWLVAAKVFGCSEDYAKLNARIIVEFTGWDRGGGILKGPTGKREDGRRVEMWEGWAPANVMDHMKAEQLRLKTEMLSHMDTWYHHITHLKTSRQGQCTCSPVEDCVIVGKALIAALKAKHLIHGHHHHPEFYGSIVELRKILQPTEIRLRRTFGSFGYGRCKVYDSMKRLIKDVDDVLSQVRGLMYDDIVEEFDIAALAPVDMALPWSTSQLVIMATAAAVALVIIIMLGWQGLKGLLGFTCTLAKVL</sequence>
<keyword evidence="1" id="KW-1133">Transmembrane helix</keyword>
<accession>A0AAV9TXF8</accession>
<evidence type="ECO:0000256" key="1">
    <source>
        <dbReference type="SAM" id="Phobius"/>
    </source>
</evidence>
<keyword evidence="1" id="KW-0472">Membrane</keyword>
<dbReference type="EMBL" id="JAVHNQ010000018">
    <property type="protein sequence ID" value="KAK6330361.1"/>
    <property type="molecule type" value="Genomic_DNA"/>
</dbReference>
<evidence type="ECO:0000313" key="2">
    <source>
        <dbReference type="EMBL" id="KAK6330361.1"/>
    </source>
</evidence>
<dbReference type="AlphaFoldDB" id="A0AAV9TXF8"/>
<keyword evidence="1" id="KW-0812">Transmembrane</keyword>
<comment type="caution">
    <text evidence="2">The sequence shown here is derived from an EMBL/GenBank/DDBJ whole genome shotgun (WGS) entry which is preliminary data.</text>
</comment>
<evidence type="ECO:0000313" key="3">
    <source>
        <dbReference type="Proteomes" id="UP001375240"/>
    </source>
</evidence>
<feature type="transmembrane region" description="Helical" evidence="1">
    <location>
        <begin position="367"/>
        <end position="386"/>
    </location>
</feature>
<organism evidence="2 3">
    <name type="scientific">Orbilia brochopaga</name>
    <dbReference type="NCBI Taxonomy" id="3140254"/>
    <lineage>
        <taxon>Eukaryota</taxon>
        <taxon>Fungi</taxon>
        <taxon>Dikarya</taxon>
        <taxon>Ascomycota</taxon>
        <taxon>Pezizomycotina</taxon>
        <taxon>Orbiliomycetes</taxon>
        <taxon>Orbiliales</taxon>
        <taxon>Orbiliaceae</taxon>
        <taxon>Orbilia</taxon>
    </lineage>
</organism>
<protein>
    <submittedName>
        <fullName evidence="2">Uncharacterized protein</fullName>
    </submittedName>
</protein>
<dbReference type="Proteomes" id="UP001375240">
    <property type="component" value="Unassembled WGS sequence"/>
</dbReference>
<gene>
    <name evidence="2" type="ORF">TWF696_003457</name>
</gene>
<reference evidence="2 3" key="1">
    <citation type="submission" date="2019-10" db="EMBL/GenBank/DDBJ databases">
        <authorList>
            <person name="Palmer J.M."/>
        </authorList>
    </citation>
    <scope>NUCLEOTIDE SEQUENCE [LARGE SCALE GENOMIC DNA]</scope>
    <source>
        <strain evidence="2 3">TWF696</strain>
    </source>
</reference>
<proteinExistence type="predicted"/>